<dbReference type="SMART" id="SM00268">
    <property type="entry name" value="ACTIN"/>
    <property type="match status" value="1"/>
</dbReference>
<organism evidence="4 5">
    <name type="scientific">Crassostrea virginica</name>
    <name type="common">Eastern oyster</name>
    <dbReference type="NCBI Taxonomy" id="6565"/>
    <lineage>
        <taxon>Eukaryota</taxon>
        <taxon>Metazoa</taxon>
        <taxon>Spiralia</taxon>
        <taxon>Lophotrochozoa</taxon>
        <taxon>Mollusca</taxon>
        <taxon>Bivalvia</taxon>
        <taxon>Autobranchia</taxon>
        <taxon>Pteriomorphia</taxon>
        <taxon>Ostreida</taxon>
        <taxon>Ostreoidea</taxon>
        <taxon>Ostreidae</taxon>
        <taxon>Crassostrea</taxon>
    </lineage>
</organism>
<gene>
    <name evidence="5" type="primary">LOC111132974</name>
</gene>
<dbReference type="PRINTS" id="PR00190">
    <property type="entry name" value="ACTIN"/>
</dbReference>
<dbReference type="InterPro" id="IPR004000">
    <property type="entry name" value="Actin"/>
</dbReference>
<dbReference type="Proteomes" id="UP000694844">
    <property type="component" value="Chromosome 5"/>
</dbReference>
<name>A0A8B8EAG1_CRAVI</name>
<evidence type="ECO:0000313" key="4">
    <source>
        <dbReference type="Proteomes" id="UP000694844"/>
    </source>
</evidence>
<dbReference type="Pfam" id="PF00022">
    <property type="entry name" value="Actin"/>
    <property type="match status" value="1"/>
</dbReference>
<dbReference type="OrthoDB" id="10337054at2759"/>
<dbReference type="FunFam" id="3.90.640.10:FF:000007">
    <property type="entry name" value="Actin like 7B"/>
    <property type="match status" value="1"/>
</dbReference>
<dbReference type="AlphaFoldDB" id="A0A8B8EAG1"/>
<dbReference type="PANTHER" id="PTHR11937">
    <property type="entry name" value="ACTIN"/>
    <property type="match status" value="1"/>
</dbReference>
<dbReference type="RefSeq" id="XP_022336669.1">
    <property type="nucleotide sequence ID" value="XM_022480961.1"/>
</dbReference>
<evidence type="ECO:0000256" key="1">
    <source>
        <dbReference type="ARBA" id="ARBA00003520"/>
    </source>
</evidence>
<accession>A0A8B8EAG1</accession>
<dbReference type="Gene3D" id="3.90.640.10">
    <property type="entry name" value="Actin, Chain A, domain 4"/>
    <property type="match status" value="1"/>
</dbReference>
<sequence length="327" mass="36084">MSFDELPAVVIDNGSGTCQAGLAGEDAPVFVFPMVIGKPRQQSSLPIGRKGGDFVGDSALLRRKVLSLCYPIEKGIVTDWDAMETIWKHVLENDLKVKSEETNVLMTDSILNPSGNREKMCEVMMEAFGVAGFHVKNQGILSVYASGRNSATVLDIGDGVAQVFVIYEGRTVLSAARRLDLAGRDLTLYLQRLLYDKGYSFSTSAEMLIVKDMKERLCFVSPDYVRDAEKSQTSSEYDRTYTLTDGSQITLGSERFQCPEALFRPSLLGLEADGIHQQIHSCMMECGIDMRSTLYVNVVLSGGTTLFPGLLRDLNANCVRLCQNTRE</sequence>
<evidence type="ECO:0000256" key="2">
    <source>
        <dbReference type="ARBA" id="ARBA00006752"/>
    </source>
</evidence>
<evidence type="ECO:0000256" key="3">
    <source>
        <dbReference type="RuleBase" id="RU000487"/>
    </source>
</evidence>
<dbReference type="FunFam" id="3.30.420.40:FF:000050">
    <property type="entry name" value="Actin, alpha skeletal muscle"/>
    <property type="match status" value="1"/>
</dbReference>
<reference evidence="5" key="1">
    <citation type="submission" date="2025-08" db="UniProtKB">
        <authorList>
            <consortium name="RefSeq"/>
        </authorList>
    </citation>
    <scope>IDENTIFICATION</scope>
    <source>
        <tissue evidence="5">Whole sample</tissue>
    </source>
</reference>
<dbReference type="GeneID" id="111132974"/>
<dbReference type="InterPro" id="IPR043129">
    <property type="entry name" value="ATPase_NBD"/>
</dbReference>
<protein>
    <submittedName>
        <fullName evidence="5">Actin, cytoplasmic A3-like isoform X2</fullName>
    </submittedName>
</protein>
<evidence type="ECO:0000313" key="5">
    <source>
        <dbReference type="RefSeq" id="XP_022336669.1"/>
    </source>
</evidence>
<dbReference type="SUPFAM" id="SSF53067">
    <property type="entry name" value="Actin-like ATPase domain"/>
    <property type="match status" value="2"/>
</dbReference>
<comment type="similarity">
    <text evidence="2 3">Belongs to the actin family.</text>
</comment>
<keyword evidence="4" id="KW-1185">Reference proteome</keyword>
<proteinExistence type="inferred from homology"/>
<dbReference type="Gene3D" id="3.30.420.40">
    <property type="match status" value="2"/>
</dbReference>
<comment type="function">
    <text evidence="1">Actins are highly conserved proteins that are involved in various types of cell motility and are ubiquitously expressed in all eukaryotic cells.</text>
</comment>